<gene>
    <name evidence="2" type="ORF">FA15DRAFT_557122</name>
</gene>
<evidence type="ECO:0000313" key="3">
    <source>
        <dbReference type="Proteomes" id="UP000307440"/>
    </source>
</evidence>
<proteinExistence type="predicted"/>
<feature type="transmembrane region" description="Helical" evidence="1">
    <location>
        <begin position="215"/>
        <end position="234"/>
    </location>
</feature>
<keyword evidence="1" id="KW-0812">Transmembrane</keyword>
<dbReference type="OrthoDB" id="3354175at2759"/>
<protein>
    <submittedName>
        <fullName evidence="2">Uncharacterized protein</fullName>
    </submittedName>
</protein>
<evidence type="ECO:0000313" key="2">
    <source>
        <dbReference type="EMBL" id="TFK22697.1"/>
    </source>
</evidence>
<feature type="transmembrane region" description="Helical" evidence="1">
    <location>
        <begin position="12"/>
        <end position="32"/>
    </location>
</feature>
<feature type="transmembrane region" description="Helical" evidence="1">
    <location>
        <begin position="93"/>
        <end position="115"/>
    </location>
</feature>
<keyword evidence="3" id="KW-1185">Reference proteome</keyword>
<name>A0A5C3KR20_COPMA</name>
<feature type="transmembrane region" description="Helical" evidence="1">
    <location>
        <begin position="176"/>
        <end position="209"/>
    </location>
</feature>
<feature type="non-terminal residue" evidence="2">
    <location>
        <position position="240"/>
    </location>
</feature>
<dbReference type="AlphaFoldDB" id="A0A5C3KR20"/>
<accession>A0A5C3KR20</accession>
<dbReference type="Proteomes" id="UP000307440">
    <property type="component" value="Unassembled WGS sequence"/>
</dbReference>
<evidence type="ECO:0000256" key="1">
    <source>
        <dbReference type="SAM" id="Phobius"/>
    </source>
</evidence>
<dbReference type="EMBL" id="ML210234">
    <property type="protein sequence ID" value="TFK22697.1"/>
    <property type="molecule type" value="Genomic_DNA"/>
</dbReference>
<organism evidence="2 3">
    <name type="scientific">Coprinopsis marcescibilis</name>
    <name type="common">Agaric fungus</name>
    <name type="synonym">Psathyrella marcescibilis</name>
    <dbReference type="NCBI Taxonomy" id="230819"/>
    <lineage>
        <taxon>Eukaryota</taxon>
        <taxon>Fungi</taxon>
        <taxon>Dikarya</taxon>
        <taxon>Basidiomycota</taxon>
        <taxon>Agaricomycotina</taxon>
        <taxon>Agaricomycetes</taxon>
        <taxon>Agaricomycetidae</taxon>
        <taxon>Agaricales</taxon>
        <taxon>Agaricineae</taxon>
        <taxon>Psathyrellaceae</taxon>
        <taxon>Coprinopsis</taxon>
    </lineage>
</organism>
<keyword evidence="1" id="KW-1133">Transmembrane helix</keyword>
<feature type="transmembrane region" description="Helical" evidence="1">
    <location>
        <begin position="135"/>
        <end position="155"/>
    </location>
</feature>
<reference evidence="2 3" key="1">
    <citation type="journal article" date="2019" name="Nat. Ecol. Evol.">
        <title>Megaphylogeny resolves global patterns of mushroom evolution.</title>
        <authorList>
            <person name="Varga T."/>
            <person name="Krizsan K."/>
            <person name="Foldi C."/>
            <person name="Dima B."/>
            <person name="Sanchez-Garcia M."/>
            <person name="Sanchez-Ramirez S."/>
            <person name="Szollosi G.J."/>
            <person name="Szarkandi J.G."/>
            <person name="Papp V."/>
            <person name="Albert L."/>
            <person name="Andreopoulos W."/>
            <person name="Angelini C."/>
            <person name="Antonin V."/>
            <person name="Barry K.W."/>
            <person name="Bougher N.L."/>
            <person name="Buchanan P."/>
            <person name="Buyck B."/>
            <person name="Bense V."/>
            <person name="Catcheside P."/>
            <person name="Chovatia M."/>
            <person name="Cooper J."/>
            <person name="Damon W."/>
            <person name="Desjardin D."/>
            <person name="Finy P."/>
            <person name="Geml J."/>
            <person name="Haridas S."/>
            <person name="Hughes K."/>
            <person name="Justo A."/>
            <person name="Karasinski D."/>
            <person name="Kautmanova I."/>
            <person name="Kiss B."/>
            <person name="Kocsube S."/>
            <person name="Kotiranta H."/>
            <person name="LaButti K.M."/>
            <person name="Lechner B.E."/>
            <person name="Liimatainen K."/>
            <person name="Lipzen A."/>
            <person name="Lukacs Z."/>
            <person name="Mihaltcheva S."/>
            <person name="Morgado L.N."/>
            <person name="Niskanen T."/>
            <person name="Noordeloos M.E."/>
            <person name="Ohm R.A."/>
            <person name="Ortiz-Santana B."/>
            <person name="Ovrebo C."/>
            <person name="Racz N."/>
            <person name="Riley R."/>
            <person name="Savchenko A."/>
            <person name="Shiryaev A."/>
            <person name="Soop K."/>
            <person name="Spirin V."/>
            <person name="Szebenyi C."/>
            <person name="Tomsovsky M."/>
            <person name="Tulloss R.E."/>
            <person name="Uehling J."/>
            <person name="Grigoriev I.V."/>
            <person name="Vagvolgyi C."/>
            <person name="Papp T."/>
            <person name="Martin F.M."/>
            <person name="Miettinen O."/>
            <person name="Hibbett D.S."/>
            <person name="Nagy L.G."/>
        </authorList>
    </citation>
    <scope>NUCLEOTIDE SEQUENCE [LARGE SCALE GENOMIC DNA]</scope>
    <source>
        <strain evidence="2 3">CBS 121175</strain>
    </source>
</reference>
<keyword evidence="1" id="KW-0472">Membrane</keyword>
<sequence>MLRKTTSDRFASRVFLVGVTTSFILISLHNGICAYRMDVAYSLETRLNPKETIRIFQDFNRWERSSTTILSPIIRWVGEALITYRCYLVWGRIYRVAVIPALISLTSIVVTSLNLKWFADPNFLNPIAIRHILGAVYPLNLAHSIITTGLIAYKIHQSYTQTRRAGLHRYGSNGVLSSLSLIALLRIVVESAAVYCVHVFLLTVFYFVGYHHGSALVQHLLVPVTGIAFALVAIRTHLGK</sequence>